<keyword evidence="2" id="KW-1185">Reference proteome</keyword>
<evidence type="ECO:0000313" key="2">
    <source>
        <dbReference type="Proteomes" id="UP001145114"/>
    </source>
</evidence>
<organism evidence="1 2">
    <name type="scientific">Spiromyces aspiralis</name>
    <dbReference type="NCBI Taxonomy" id="68401"/>
    <lineage>
        <taxon>Eukaryota</taxon>
        <taxon>Fungi</taxon>
        <taxon>Fungi incertae sedis</taxon>
        <taxon>Zoopagomycota</taxon>
        <taxon>Kickxellomycotina</taxon>
        <taxon>Kickxellomycetes</taxon>
        <taxon>Kickxellales</taxon>
        <taxon>Kickxellaceae</taxon>
        <taxon>Spiromyces</taxon>
    </lineage>
</organism>
<sequence length="234" mass="25464">MAKALSLNTKKARGRGGKYILRGLNSRPSTSALNNKDRADAESEARPALNTRSRSLGGAVTYASPKRVKLSSSTTAKTSSPSDAPGRTPSPDAKKKEVMHNADVAAEASHPSEPDKIQSEHTPSPLPFDLQLLDHLAFATLCLVFGPADHEDVSQWPSPRRPDYDKDGALLRRIMSAVRPAGMSDAQAKLIVRERIVEFLVVKSLRVNRSLLVPPSFSESQDMYAVGRSFDECQ</sequence>
<accession>A0ACC1HLS9</accession>
<proteinExistence type="predicted"/>
<gene>
    <name evidence="1" type="ORF">EV182_006159</name>
</gene>
<comment type="caution">
    <text evidence="1">The sequence shown here is derived from an EMBL/GenBank/DDBJ whole genome shotgun (WGS) entry which is preliminary data.</text>
</comment>
<protein>
    <submittedName>
        <fullName evidence="1">Uncharacterized protein</fullName>
    </submittedName>
</protein>
<evidence type="ECO:0000313" key="1">
    <source>
        <dbReference type="EMBL" id="KAJ1677444.1"/>
    </source>
</evidence>
<name>A0ACC1HLS9_9FUNG</name>
<feature type="non-terminal residue" evidence="1">
    <location>
        <position position="234"/>
    </location>
</feature>
<dbReference type="Proteomes" id="UP001145114">
    <property type="component" value="Unassembled WGS sequence"/>
</dbReference>
<reference evidence="1" key="1">
    <citation type="submission" date="2022-06" db="EMBL/GenBank/DDBJ databases">
        <title>Phylogenomic reconstructions and comparative analyses of Kickxellomycotina fungi.</title>
        <authorList>
            <person name="Reynolds N.K."/>
            <person name="Stajich J.E."/>
            <person name="Barry K."/>
            <person name="Grigoriev I.V."/>
            <person name="Crous P."/>
            <person name="Smith M.E."/>
        </authorList>
    </citation>
    <scope>NUCLEOTIDE SEQUENCE</scope>
    <source>
        <strain evidence="1">RSA 2271</strain>
    </source>
</reference>
<dbReference type="EMBL" id="JAMZIH010002441">
    <property type="protein sequence ID" value="KAJ1677444.1"/>
    <property type="molecule type" value="Genomic_DNA"/>
</dbReference>